<feature type="compositionally biased region" description="Low complexity" evidence="1">
    <location>
        <begin position="441"/>
        <end position="452"/>
    </location>
</feature>
<feature type="domain" description="Peptidoglycan binding-like" evidence="3">
    <location>
        <begin position="324"/>
        <end position="370"/>
    </location>
</feature>
<accession>A0A2U2AIS3</accession>
<feature type="domain" description="Peptidoglycan binding-like" evidence="3">
    <location>
        <begin position="563"/>
        <end position="603"/>
    </location>
</feature>
<evidence type="ECO:0000256" key="2">
    <source>
        <dbReference type="SAM" id="SignalP"/>
    </source>
</evidence>
<dbReference type="Proteomes" id="UP000244948">
    <property type="component" value="Unassembled WGS sequence"/>
</dbReference>
<feature type="region of interest" description="Disordered" evidence="1">
    <location>
        <begin position="676"/>
        <end position="715"/>
    </location>
</feature>
<proteinExistence type="predicted"/>
<dbReference type="InterPro" id="IPR036365">
    <property type="entry name" value="PGBD-like_sf"/>
</dbReference>
<dbReference type="EMBL" id="QEWR01000004">
    <property type="protein sequence ID" value="PWD82553.1"/>
    <property type="molecule type" value="Genomic_DNA"/>
</dbReference>
<sequence length="1085" mass="120904">MRKAILRVALSSLLALSLGSANNLESILQQTQDSKVTSLLQYQSDPLLHFRDHYGFTLYDYALTQKERDLLAWLAAEQIQSGVESKLVQQTQIWLYLLKYPVDNLEGKITPAFQNDIAYYQEKQSLPLINAITPEWFIPLERKALQPLIDSLKKENPNITEAELLTLLNQRIEERLPSSAKLLQTPFVTATMLKNIEAGTISFQLPKGKVAETGTTTTLPLSFLTKAEKLNNTPPFPGRKLQLFFDFNNDEIETLLKQRGSRSKIFTLQTWLRMAGYFPLPLTIDGQRGANTRTAIERYQASLGQKQDGIPNPTWEAPLEKEVRKDVQRQLTLLGFYDGEIDGINGIGTENAIKAFEKSINLPEVGTLSPNMLFHLFNAHFLPESILKAAEAEQKQIIQEQKLLKPLAKEVENPHQDASVTTINQQPEESTPSKRSNETDLSTSSLESPLPSLIPPLLQVALEKLAESDATTESKEQEEITTERSIEAEDRPTTTLDHQSQNNSNESSDAKDTDELDEAEEPTIDEVRSLITLDEPLRNFSLSRSEIDNLVIKARVPKIFFTQTALSLLDLYDGPLDGANGPATREAIRAFEKALGQNETGELLPRWENPLRQIAYRFVQYRLKEDGFYKGDIDGLRGPGTREAIKAYEKSTNTEAVGALTPVLLLTLFNDDLSEDSISDEEVPSDSVEDVSEDGTAPITAEEDQELQADSNKMEEQYKTSVKAFDLSHPKSSEETALEQLQLAYLGFYTGTIDGLKGPGTNRAVEAFQKSFSLPVTGKLDQKSRALLEEENINKFQRYLQRTGYMKDRTTGTLGPKTRRAIGILKNRYGYQVSDKLDLPAYLILIDEEQETQFAKSYYEKVVKEREAAEKIVDTQAYLIGFGILNGRADGKMGPATEGAIQTYRSQQGLKKGKEIDTALLESFKKNAPKQAQTYLQQLGYPIKPDGIFGKNSKKQLNAFLTKAKKPQSEIVTAEILMELQRAVAAKVARERTASSSSNTRSSAPRPTAAVPPLKKGLQQDAAFARAPGGTVNGRLQIVKNGSGQVVGCKVNNITMAADWCTGKRNGAQCRVLYKNQRVLSMSCK</sequence>
<evidence type="ECO:0000259" key="3">
    <source>
        <dbReference type="Pfam" id="PF01471"/>
    </source>
</evidence>
<feature type="chain" id="PRO_5015600285" description="Peptidoglycan binding-like domain-containing protein" evidence="2">
    <location>
        <begin position="24"/>
        <end position="1085"/>
    </location>
</feature>
<dbReference type="Gene3D" id="1.10.101.10">
    <property type="entry name" value="PGBD-like superfamily/PGBD"/>
    <property type="match status" value="4"/>
</dbReference>
<feature type="signal peptide" evidence="2">
    <location>
        <begin position="1"/>
        <end position="23"/>
    </location>
</feature>
<evidence type="ECO:0000256" key="1">
    <source>
        <dbReference type="SAM" id="MobiDB-lite"/>
    </source>
</evidence>
<dbReference type="InterPro" id="IPR036366">
    <property type="entry name" value="PGBDSf"/>
</dbReference>
<feature type="compositionally biased region" description="Low complexity" evidence="1">
    <location>
        <begin position="994"/>
        <end position="1008"/>
    </location>
</feature>
<reference evidence="4 5" key="1">
    <citation type="journal article" date="2018" name="Genome Announc.">
        <title>Ignatzschineria cameli sp. nov., isolated from necrotic foot tissue of dromedaries (Camelus dromedarius) and associated maggots (Wohlfahrtia species) in Dubai.</title>
        <authorList>
            <person name="Tsang C.C."/>
            <person name="Tang J.Y."/>
            <person name="Fong J.Y."/>
            <person name="Kinne J."/>
            <person name="Lee H.H."/>
            <person name="Joseph M."/>
            <person name="Jose S."/>
            <person name="Schuster R.K."/>
            <person name="Tang Y."/>
            <person name="Sivakumar S."/>
            <person name="Chen J.H."/>
            <person name="Teng J.L."/>
            <person name="Lau S.K."/>
            <person name="Wernery U."/>
            <person name="Woo P.C."/>
        </authorList>
    </citation>
    <scope>NUCLEOTIDE SEQUENCE [LARGE SCALE GENOMIC DNA]</scope>
    <source>
        <strain evidence="4 5">KCTC 22643</strain>
    </source>
</reference>
<feature type="compositionally biased region" description="Acidic residues" evidence="1">
    <location>
        <begin position="514"/>
        <end position="524"/>
    </location>
</feature>
<dbReference type="AlphaFoldDB" id="A0A2U2AIS3"/>
<feature type="domain" description="Peptidoglycan binding-like" evidence="3">
    <location>
        <begin position="263"/>
        <end position="313"/>
    </location>
</feature>
<feature type="region of interest" description="Disordered" evidence="1">
    <location>
        <begin position="410"/>
        <end position="452"/>
    </location>
</feature>
<dbReference type="Pfam" id="PF01471">
    <property type="entry name" value="PG_binding_1"/>
    <property type="match status" value="4"/>
</dbReference>
<dbReference type="RefSeq" id="WP_109236521.1">
    <property type="nucleotide sequence ID" value="NZ_BMXZ01000003.1"/>
</dbReference>
<name>A0A2U2AIS3_9GAMM</name>
<feature type="region of interest" description="Disordered" evidence="1">
    <location>
        <begin position="991"/>
        <end position="1017"/>
    </location>
</feature>
<dbReference type="InterPro" id="IPR002477">
    <property type="entry name" value="Peptidoglycan-bd-like"/>
</dbReference>
<keyword evidence="5" id="KW-1185">Reference proteome</keyword>
<feature type="region of interest" description="Disordered" evidence="1">
    <location>
        <begin position="467"/>
        <end position="524"/>
    </location>
</feature>
<protein>
    <recommendedName>
        <fullName evidence="3">Peptidoglycan binding-like domain-containing protein</fullName>
    </recommendedName>
</protein>
<keyword evidence="2" id="KW-0732">Signal</keyword>
<feature type="compositionally biased region" description="Polar residues" evidence="1">
    <location>
        <begin position="416"/>
        <end position="430"/>
    </location>
</feature>
<feature type="compositionally biased region" description="Polar residues" evidence="1">
    <location>
        <begin position="493"/>
        <end position="507"/>
    </location>
</feature>
<gene>
    <name evidence="4" type="ORF">DC082_07940</name>
</gene>
<dbReference type="SUPFAM" id="SSF47090">
    <property type="entry name" value="PGBD-like"/>
    <property type="match status" value="6"/>
</dbReference>
<evidence type="ECO:0000313" key="4">
    <source>
        <dbReference type="EMBL" id="PWD82553.1"/>
    </source>
</evidence>
<feature type="compositionally biased region" description="Acidic residues" evidence="1">
    <location>
        <begin position="676"/>
        <end position="693"/>
    </location>
</feature>
<comment type="caution">
    <text evidence="4">The sequence shown here is derived from an EMBL/GenBank/DDBJ whole genome shotgun (WGS) entry which is preliminary data.</text>
</comment>
<organism evidence="4 5">
    <name type="scientific">Ignatzschineria indica</name>
    <dbReference type="NCBI Taxonomy" id="472583"/>
    <lineage>
        <taxon>Bacteria</taxon>
        <taxon>Pseudomonadati</taxon>
        <taxon>Pseudomonadota</taxon>
        <taxon>Gammaproteobacteria</taxon>
        <taxon>Cardiobacteriales</taxon>
        <taxon>Ignatzschineriaceae</taxon>
        <taxon>Ignatzschineria</taxon>
    </lineage>
</organism>
<feature type="domain" description="Peptidoglycan binding-like" evidence="3">
    <location>
        <begin position="740"/>
        <end position="785"/>
    </location>
</feature>
<feature type="compositionally biased region" description="Basic and acidic residues" evidence="1">
    <location>
        <begin position="467"/>
        <end position="492"/>
    </location>
</feature>
<evidence type="ECO:0000313" key="5">
    <source>
        <dbReference type="Proteomes" id="UP000244948"/>
    </source>
</evidence>